<proteinExistence type="predicted"/>
<comment type="caution">
    <text evidence="2">The sequence shown here is derived from an EMBL/GenBank/DDBJ whole genome shotgun (WGS) entry which is preliminary data.</text>
</comment>
<feature type="domain" description="TNase-like" evidence="1">
    <location>
        <begin position="1"/>
        <end position="60"/>
    </location>
</feature>
<evidence type="ECO:0000313" key="3">
    <source>
        <dbReference type="Proteomes" id="UP000588604"/>
    </source>
</evidence>
<reference evidence="2 3" key="1">
    <citation type="submission" date="2020-08" db="EMBL/GenBank/DDBJ databases">
        <title>Genomic Encyclopedia of Type Strains, Phase IV (KMG-IV): sequencing the most valuable type-strain genomes for metagenomic binning, comparative biology and taxonomic classification.</title>
        <authorList>
            <person name="Goeker M."/>
        </authorList>
    </citation>
    <scope>NUCLEOTIDE SEQUENCE [LARGE SCALE GENOMIC DNA]</scope>
    <source>
        <strain evidence="2 3">DSM 102044</strain>
    </source>
</reference>
<keyword evidence="2" id="KW-0540">Nuclease</keyword>
<dbReference type="GO" id="GO:0004519">
    <property type="term" value="F:endonuclease activity"/>
    <property type="evidence" value="ECO:0007669"/>
    <property type="project" value="UniProtKB-KW"/>
</dbReference>
<dbReference type="InterPro" id="IPR016071">
    <property type="entry name" value="Staphylococal_nuclease_OB-fold"/>
</dbReference>
<dbReference type="Proteomes" id="UP000588604">
    <property type="component" value="Unassembled WGS sequence"/>
</dbReference>
<dbReference type="Pfam" id="PF00565">
    <property type="entry name" value="SNase"/>
    <property type="match status" value="1"/>
</dbReference>
<keyword evidence="2" id="KW-0378">Hydrolase</keyword>
<dbReference type="Gene3D" id="2.40.50.90">
    <property type="match status" value="1"/>
</dbReference>
<gene>
    <name evidence="2" type="ORF">FHS59_004527</name>
</gene>
<organism evidence="2 3">
    <name type="scientific">Algoriphagus iocasae</name>
    <dbReference type="NCBI Taxonomy" id="1836499"/>
    <lineage>
        <taxon>Bacteria</taxon>
        <taxon>Pseudomonadati</taxon>
        <taxon>Bacteroidota</taxon>
        <taxon>Cytophagia</taxon>
        <taxon>Cytophagales</taxon>
        <taxon>Cyclobacteriaceae</taxon>
        <taxon>Algoriphagus</taxon>
    </lineage>
</organism>
<name>A0A841N1N7_9BACT</name>
<keyword evidence="3" id="KW-1185">Reference proteome</keyword>
<protein>
    <submittedName>
        <fullName evidence="2">Endonuclease YncB(Thermonuclease family)</fullName>
    </submittedName>
</protein>
<dbReference type="SUPFAM" id="SSF50199">
    <property type="entry name" value="Staphylococcal nuclease"/>
    <property type="match status" value="1"/>
</dbReference>
<evidence type="ECO:0000259" key="1">
    <source>
        <dbReference type="Pfam" id="PF00565"/>
    </source>
</evidence>
<keyword evidence="2" id="KW-0255">Endonuclease</keyword>
<dbReference type="AlphaFoldDB" id="A0A841N1N7"/>
<dbReference type="InterPro" id="IPR035437">
    <property type="entry name" value="SNase_OB-fold_sf"/>
</dbReference>
<accession>A0A841N1N7</accession>
<dbReference type="EMBL" id="JACIJO010000005">
    <property type="protein sequence ID" value="MBB6328868.1"/>
    <property type="molecule type" value="Genomic_DNA"/>
</dbReference>
<sequence>MKKLLKGKKVLLEYDVQKRDRHGRTLAYVYLEDSTFLNAHLLEKGLARMATYPPNVRYEEVF</sequence>
<evidence type="ECO:0000313" key="2">
    <source>
        <dbReference type="EMBL" id="MBB6328868.1"/>
    </source>
</evidence>